<dbReference type="InterPro" id="IPR002125">
    <property type="entry name" value="CMP_dCMP_dom"/>
</dbReference>
<dbReference type="GO" id="GO:0047974">
    <property type="term" value="F:guanosine deaminase activity"/>
    <property type="evidence" value="ECO:0007669"/>
    <property type="project" value="TreeGrafter"/>
</dbReference>
<dbReference type="Gene3D" id="3.40.140.10">
    <property type="entry name" value="Cytidine Deaminase, domain 2"/>
    <property type="match status" value="1"/>
</dbReference>
<sequence length="173" mass="19562">MVCYADNKNLNLIKMKTDTKNKFMLEAVNAALKGMQNNEGGPFGCVVVKDGKIVGRGNNKVTSNNDPTAHAEVMAIRDACKNLNTFQLEGCEIYTSCEPCPMCFGAIYWARPDKVFYGCSQQDAADINFDDEFIYKEIELPYAKRSIPFEQLARDIALEPFQKWSEKEDKTVY</sequence>
<keyword evidence="3" id="KW-0378">Hydrolase</keyword>
<dbReference type="PROSITE" id="PS00903">
    <property type="entry name" value="CYT_DCMP_DEAMINASES_1"/>
    <property type="match status" value="1"/>
</dbReference>
<evidence type="ECO:0000259" key="5">
    <source>
        <dbReference type="PROSITE" id="PS51747"/>
    </source>
</evidence>
<evidence type="ECO:0000256" key="2">
    <source>
        <dbReference type="ARBA" id="ARBA00022723"/>
    </source>
</evidence>
<dbReference type="InterPro" id="IPR016192">
    <property type="entry name" value="APOBEC/CMP_deaminase_Zn-bd"/>
</dbReference>
<dbReference type="Proteomes" id="UP000294689">
    <property type="component" value="Unassembled WGS sequence"/>
</dbReference>
<dbReference type="InterPro" id="IPR016193">
    <property type="entry name" value="Cytidine_deaminase-like"/>
</dbReference>
<comment type="similarity">
    <text evidence="1">Belongs to the cytidine and deoxycytidylate deaminase family.</text>
</comment>
<evidence type="ECO:0000313" key="7">
    <source>
        <dbReference type="Proteomes" id="UP000294689"/>
    </source>
</evidence>
<dbReference type="FunFam" id="3.40.140.10:FF:000011">
    <property type="entry name" value="tRNA-specific adenosine deaminase"/>
    <property type="match status" value="1"/>
</dbReference>
<dbReference type="Pfam" id="PF00383">
    <property type="entry name" value="dCMP_cyt_deam_1"/>
    <property type="match status" value="1"/>
</dbReference>
<feature type="domain" description="CMP/dCMP-type deaminase" evidence="5">
    <location>
        <begin position="18"/>
        <end position="149"/>
    </location>
</feature>
<dbReference type="EMBL" id="SOBW01000007">
    <property type="protein sequence ID" value="TDU42959.1"/>
    <property type="molecule type" value="Genomic_DNA"/>
</dbReference>
<keyword evidence="2" id="KW-0479">Metal-binding</keyword>
<gene>
    <name evidence="6" type="ORF">BXY82_0363</name>
</gene>
<evidence type="ECO:0000256" key="4">
    <source>
        <dbReference type="ARBA" id="ARBA00022833"/>
    </source>
</evidence>
<dbReference type="PANTHER" id="PTHR11079">
    <property type="entry name" value="CYTOSINE DEAMINASE FAMILY MEMBER"/>
    <property type="match status" value="1"/>
</dbReference>
<name>A0A4R7Q7U9_9FLAO</name>
<reference evidence="6 7" key="1">
    <citation type="submission" date="2019-03" db="EMBL/GenBank/DDBJ databases">
        <title>Genomic Encyclopedia of Archaeal and Bacterial Type Strains, Phase II (KMG-II): from individual species to whole genera.</title>
        <authorList>
            <person name="Goeker M."/>
        </authorList>
    </citation>
    <scope>NUCLEOTIDE SEQUENCE [LARGE SCALE GENOMIC DNA]</scope>
    <source>
        <strain evidence="6 7">DSM 28135</strain>
    </source>
</reference>
<proteinExistence type="inferred from homology"/>
<keyword evidence="7" id="KW-1185">Reference proteome</keyword>
<keyword evidence="4" id="KW-0862">Zinc</keyword>
<evidence type="ECO:0000313" key="6">
    <source>
        <dbReference type="EMBL" id="TDU42959.1"/>
    </source>
</evidence>
<organism evidence="6 7">
    <name type="scientific">Gelidibacter sediminis</name>
    <dbReference type="NCBI Taxonomy" id="1608710"/>
    <lineage>
        <taxon>Bacteria</taxon>
        <taxon>Pseudomonadati</taxon>
        <taxon>Bacteroidota</taxon>
        <taxon>Flavobacteriia</taxon>
        <taxon>Flavobacteriales</taxon>
        <taxon>Flavobacteriaceae</taxon>
        <taxon>Gelidibacter</taxon>
    </lineage>
</organism>
<accession>A0A4R7Q7U9</accession>
<evidence type="ECO:0000256" key="1">
    <source>
        <dbReference type="ARBA" id="ARBA00006576"/>
    </source>
</evidence>
<comment type="caution">
    <text evidence="6">The sequence shown here is derived from an EMBL/GenBank/DDBJ whole genome shotgun (WGS) entry which is preliminary data.</text>
</comment>
<dbReference type="PANTHER" id="PTHR11079:SF161">
    <property type="entry name" value="CMP_DCMP-TYPE DEAMINASE DOMAIN-CONTAINING PROTEIN"/>
    <property type="match status" value="1"/>
</dbReference>
<protein>
    <submittedName>
        <fullName evidence="6">tRNA(Arg) A34 adenosine deaminase TadA</fullName>
    </submittedName>
</protein>
<dbReference type="PROSITE" id="PS51747">
    <property type="entry name" value="CYT_DCMP_DEAMINASES_2"/>
    <property type="match status" value="1"/>
</dbReference>
<evidence type="ECO:0000256" key="3">
    <source>
        <dbReference type="ARBA" id="ARBA00022801"/>
    </source>
</evidence>
<dbReference type="CDD" id="cd01285">
    <property type="entry name" value="nucleoside_deaminase"/>
    <property type="match status" value="1"/>
</dbReference>
<dbReference type="GO" id="GO:0006152">
    <property type="term" value="P:purine nucleoside catabolic process"/>
    <property type="evidence" value="ECO:0007669"/>
    <property type="project" value="TreeGrafter"/>
</dbReference>
<dbReference type="GO" id="GO:0008270">
    <property type="term" value="F:zinc ion binding"/>
    <property type="evidence" value="ECO:0007669"/>
    <property type="project" value="InterPro"/>
</dbReference>
<dbReference type="SUPFAM" id="SSF53927">
    <property type="entry name" value="Cytidine deaminase-like"/>
    <property type="match status" value="1"/>
</dbReference>
<dbReference type="AlphaFoldDB" id="A0A4R7Q7U9"/>